<reference evidence="2 3" key="1">
    <citation type="submission" date="2020-10" db="EMBL/GenBank/DDBJ databases">
        <title>Genome analysis of Massilia species.</title>
        <authorList>
            <person name="Jung D.-H."/>
        </authorList>
    </citation>
    <scope>NUCLEOTIDE SEQUENCE [LARGE SCALE GENOMIC DNA]</scope>
    <source>
        <strain evidence="3">sipir</strain>
    </source>
</reference>
<accession>A0ABY4A4Z0</accession>
<evidence type="ECO:0000313" key="2">
    <source>
        <dbReference type="EMBL" id="UOD29094.1"/>
    </source>
</evidence>
<dbReference type="Pfam" id="PF14903">
    <property type="entry name" value="WG_beta_rep"/>
    <property type="match status" value="4"/>
</dbReference>
<gene>
    <name evidence="2" type="ORF">INH39_27330</name>
</gene>
<dbReference type="RefSeq" id="WP_243490287.1">
    <property type="nucleotide sequence ID" value="NZ_CP063361.1"/>
</dbReference>
<dbReference type="PANTHER" id="PTHR37841">
    <property type="entry name" value="GLR2918 PROTEIN"/>
    <property type="match status" value="1"/>
</dbReference>
<sequence length="614" mass="65296">MTEAILIRHYLQGDAPQQLLVMHEGACHAMSPPLVEVRGVFSADGRGGLIAAATAASGRHGYINGAGDWLVAPELDDAFAFSADGLARYCEQGRWGYLNLHGAVAIAPAFDAAAGFSHGLAAVKVANGLWCYIDTTGAFAVAGEFVQAGPFVANGLAAASLEQQGSVGYIDRVGRWAIAPRFAEAGRFGDQGVAPAAAPGSRLHGLIDATGNWVLEPQHDRIHEFNADGLAYYEESSSNHGYLNAAGEVVIGERSYSLSDTMRSGIAKDGDNSYLGADGIEIDAPGVLWSTHFNEHGFALARGRLKAPYGVLAAPRWGMLHTSGAFLPVPDGVIEPLTMPSGSLVRQELGTALAAFLGDDGSVAMLDRDARIAYRWRREQGEGGAFAVLADHCGHVLWQSPAGVALRVPALFFTLPAASFLDPRAAPEQLIALAESLRARTADKLRRLACDPAFDPCEAVDEEDQDLGEEGDYEDDEDDEDAMTANAVCTYHRVYREYLDSYAYGKYEFLDSERVDLLNNMHAALLAQLEAHFGPAVSECGHIGATGPDGESGWAFALADALPGTDTGAPDQNRLWLTIWAHGDSGDGDIWNEIWLTCAPTPDALAAALRARAA</sequence>
<proteinExistence type="predicted"/>
<keyword evidence="3" id="KW-1185">Reference proteome</keyword>
<dbReference type="EMBL" id="CP063361">
    <property type="protein sequence ID" value="UOD29094.1"/>
    <property type="molecule type" value="Genomic_DNA"/>
</dbReference>
<dbReference type="InterPro" id="IPR032774">
    <property type="entry name" value="WG_beta_rep"/>
</dbReference>
<evidence type="ECO:0000313" key="3">
    <source>
        <dbReference type="Proteomes" id="UP000831532"/>
    </source>
</evidence>
<evidence type="ECO:0000256" key="1">
    <source>
        <dbReference type="SAM" id="MobiDB-lite"/>
    </source>
</evidence>
<dbReference type="PANTHER" id="PTHR37841:SF1">
    <property type="entry name" value="DUF3298 DOMAIN-CONTAINING PROTEIN"/>
    <property type="match status" value="1"/>
</dbReference>
<name>A0ABY4A4Z0_9BURK</name>
<organism evidence="2 3">
    <name type="scientific">Massilia violaceinigra</name>
    <dbReference type="NCBI Taxonomy" id="2045208"/>
    <lineage>
        <taxon>Bacteria</taxon>
        <taxon>Pseudomonadati</taxon>
        <taxon>Pseudomonadota</taxon>
        <taxon>Betaproteobacteria</taxon>
        <taxon>Burkholderiales</taxon>
        <taxon>Oxalobacteraceae</taxon>
        <taxon>Telluria group</taxon>
        <taxon>Massilia</taxon>
    </lineage>
</organism>
<feature type="region of interest" description="Disordered" evidence="1">
    <location>
        <begin position="459"/>
        <end position="480"/>
    </location>
</feature>
<protein>
    <submittedName>
        <fullName evidence="2">WG repeat-containing protein</fullName>
    </submittedName>
</protein>
<dbReference type="Proteomes" id="UP000831532">
    <property type="component" value="Chromosome"/>
</dbReference>